<evidence type="ECO:0000313" key="13">
    <source>
        <dbReference type="Proteomes" id="UP000218238"/>
    </source>
</evidence>
<dbReference type="InterPro" id="IPR018511">
    <property type="entry name" value="Hemolysin-typ_Ca-bd_CS"/>
</dbReference>
<evidence type="ECO:0000256" key="9">
    <source>
        <dbReference type="RuleBase" id="RU003355"/>
    </source>
</evidence>
<feature type="compositionally biased region" description="Polar residues" evidence="10">
    <location>
        <begin position="1371"/>
        <end position="1381"/>
    </location>
</feature>
<keyword evidence="5" id="KW-0732">Signal</keyword>
<feature type="domain" description="Cadherin" evidence="11">
    <location>
        <begin position="1129"/>
        <end position="1267"/>
    </location>
</feature>
<sequence>MGQYQLSVNAAGVQDFEGLSGTGIVNESWLFTGDRPAVAGLTGFTSNRLNTSINNPITVTFTEAINPSSFDFNDLFLNRDGGGDLIKNTVNIIQIDATTYQISNLGDLTNVDGEYTFLVNARGVTDTDGNTGIGAKGFTWALNTNAPKLQSITDVTSPRNTKVSSLDIAFSKAIDSTTFDLSDIILTRDGTTNLITSSTNLTQVNDTTYRLNGLTGLQSTDGNYSLAVVGSGIQDTNGNIVTNSLTETWTLDTIAPNTATNIQITNGVVNPSGQIRVNSTSINITGSLNETGLKVYVRDKNLNQSLAQATVSGTSFNAAVQLSGAGARELEIQVVDAAGNTTTTALNLFADVTKPAITQFLNLPTSTPNPVNSIDVQFSEQINLSTFDKSDITLTRDGVTLTLPNTVTVENISGTTYRIKGLGDLTNTPGTYSLQVNATTIQDNAGNSGDAPKTATFTIASPTTPGITLTQTGGNTAVTEGGNADTYSLVLKTQPTADVTINLAVGNQITTNKTTFTFTTANWNLPQTITVTAVNDTTPEGNHTATITHSISSSDNNYNSLTLPNINVAIQDNDVEIRGTVWNDINGDGIKGNGEPTLPSWTVYLDTNNNNLLDTGETSTLSDSQGTYTFNDLRPGNYNVAQVVQDGWKQTYPVINITTTASTAEIFTPSDPLSITSNTQATTATNLINLDDFQADTRFANIKGQGYTTVIIDTGIDLDHPFFGADNNNDGIADKIIYQYDFADKDNNASDKNGHGSHIASIAANIAPNANIIALKVFKDNGAGYFSDLEAALQWVNQNADTYNIASVNLSVGDSQNWSTANARYGIGDELAAIASQNIIIAAAAGNNFYQFNSNPGLAYPAADPNTISVGAIWADSFGTNKTFSGGATDYTTGGDAIASFSQRHPSLLDVFAPGIFITGANATGGTQSMGGTSQATPFISGIAVLAQQIAQEKLGRELTLTEFRTLLNNTSDLINDGDDENDNVTNTGLDYSRINLLALAEGILNLNSQAPNPGNSNPNSNSSNDPLYLPSGSVKLTHTVTLTAGQIATDIDFGNQRLNNAPILGNAIADQTATEDAIFTFTIPTNTFIDVDAGDILSYTATLENGLVLPSWLTFNATTRTFSGTPTNSEVGSLNIKITATDKAGATATDSFAITVANTNDAPTLGNAIADQTATEDAIFTFTIPTNTFIDVDADDILSYTATLENGLVLPSWLTFNANTRTFSGTPTNSEVGSLNIKITATDKAGVTATDTFAITVANTNDAPILGSAIADQTATEGQPFNFTFPANTFNDFDAGDTLTYSAKLENGNTLPTWLTFDTVTRSFSGTPTDTASGTYNLTITATDTAGATVADTFTLNVINVVNGTTNSETINGTNSNDNINAGDGNDTVNGGAGNDIIDGGAGSDRLVGGTGDDTYIVDNSRDVVVEAAGEGRDTVKSSANHTLTTNVEDLLLTGTGNITGTGNELDNTITGNSGNNILKGLGGNDILLGGAGNDTLVGGAGNDILTGGNGADQFLFGSGAAFNSTAFGVDSLTDFSKGIDKIALSKSSFTALSGVINTTLSNSDFATINATVTEEISLAGGSSAKIVYNSATGNLIYNQNSTSAGLGSGGLFATLAETLPNLSASDFFVQT</sequence>
<dbReference type="GO" id="GO:0016011">
    <property type="term" value="C:dystroglycan complex"/>
    <property type="evidence" value="ECO:0007669"/>
    <property type="project" value="TreeGrafter"/>
</dbReference>
<accession>A0A2A2TEN8</accession>
<dbReference type="InterPro" id="IPR015500">
    <property type="entry name" value="Peptidase_S8_subtilisin-rel"/>
</dbReference>
<keyword evidence="7 8" id="KW-0720">Serine protease</keyword>
<dbReference type="PANTHER" id="PTHR21559:SF21">
    <property type="entry name" value="DYSTROGLYCAN 1"/>
    <property type="match status" value="1"/>
</dbReference>
<feature type="active site" description="Charge relay system" evidence="8">
    <location>
        <position position="755"/>
    </location>
</feature>
<dbReference type="PRINTS" id="PR00723">
    <property type="entry name" value="SUBTILISIN"/>
</dbReference>
<evidence type="ECO:0000256" key="7">
    <source>
        <dbReference type="ARBA" id="ARBA00022825"/>
    </source>
</evidence>
<dbReference type="PROSITE" id="PS50268">
    <property type="entry name" value="CADHERIN_2"/>
    <property type="match status" value="1"/>
</dbReference>
<name>A0A2A2TEN8_9CYAN</name>
<reference evidence="12 13" key="1">
    <citation type="submission" date="2017-08" db="EMBL/GenBank/DDBJ databases">
        <title>Draft genome sequence of filamentous cyanobacterium Calothrix elsteri CCALA 953.</title>
        <authorList>
            <person name="Gagunashvili A.N."/>
            <person name="Elster J."/>
            <person name="Andresson O.S."/>
        </authorList>
    </citation>
    <scope>NUCLEOTIDE SEQUENCE [LARGE SCALE GENOMIC DNA]</scope>
    <source>
        <strain evidence="12 13">CCALA 953</strain>
    </source>
</reference>
<dbReference type="Gene3D" id="2.150.10.10">
    <property type="entry name" value="Serralysin-like metalloprotease, C-terminal"/>
    <property type="match status" value="1"/>
</dbReference>
<dbReference type="RefSeq" id="WP_095723793.1">
    <property type="nucleotide sequence ID" value="NZ_NTFS01000317.1"/>
</dbReference>
<dbReference type="InterPro" id="IPR013783">
    <property type="entry name" value="Ig-like_fold"/>
</dbReference>
<dbReference type="SUPFAM" id="SSF51120">
    <property type="entry name" value="beta-Roll"/>
    <property type="match status" value="1"/>
</dbReference>
<dbReference type="SUPFAM" id="SSF49313">
    <property type="entry name" value="Cadherin-like"/>
    <property type="match status" value="3"/>
</dbReference>
<dbReference type="InterPro" id="IPR001343">
    <property type="entry name" value="Hemolysn_Ca-bd"/>
</dbReference>
<dbReference type="InterPro" id="IPR023828">
    <property type="entry name" value="Peptidase_S8_Ser-AS"/>
</dbReference>
<evidence type="ECO:0000256" key="2">
    <source>
        <dbReference type="ARBA" id="ARBA00011073"/>
    </source>
</evidence>
<evidence type="ECO:0000256" key="4">
    <source>
        <dbReference type="ARBA" id="ARBA00022670"/>
    </source>
</evidence>
<dbReference type="PRINTS" id="PR00313">
    <property type="entry name" value="CABNDNGRPT"/>
</dbReference>
<feature type="region of interest" description="Disordered" evidence="10">
    <location>
        <begin position="1009"/>
        <end position="1029"/>
    </location>
</feature>
<dbReference type="OrthoDB" id="423639at2"/>
<dbReference type="GO" id="GO:0005509">
    <property type="term" value="F:calcium ion binding"/>
    <property type="evidence" value="ECO:0007669"/>
    <property type="project" value="InterPro"/>
</dbReference>
<dbReference type="PROSITE" id="PS00138">
    <property type="entry name" value="SUBTILASE_SER"/>
    <property type="match status" value="1"/>
</dbReference>
<dbReference type="Pfam" id="PF17210">
    <property type="entry name" value="SdrD_B"/>
    <property type="match status" value="1"/>
</dbReference>
<dbReference type="SMART" id="SM00736">
    <property type="entry name" value="CADG"/>
    <property type="match status" value="3"/>
</dbReference>
<dbReference type="InterPro" id="IPR011049">
    <property type="entry name" value="Serralysin-like_metalloprot_C"/>
</dbReference>
<dbReference type="GO" id="GO:0004252">
    <property type="term" value="F:serine-type endopeptidase activity"/>
    <property type="evidence" value="ECO:0007669"/>
    <property type="project" value="UniProtKB-UniRule"/>
</dbReference>
<dbReference type="InterPro" id="IPR015919">
    <property type="entry name" value="Cadherin-like_sf"/>
</dbReference>
<dbReference type="GO" id="GO:0006508">
    <property type="term" value="P:proteolysis"/>
    <property type="evidence" value="ECO:0007669"/>
    <property type="project" value="UniProtKB-KW"/>
</dbReference>
<dbReference type="GO" id="GO:0043236">
    <property type="term" value="F:laminin binding"/>
    <property type="evidence" value="ECO:0007669"/>
    <property type="project" value="TreeGrafter"/>
</dbReference>
<dbReference type="Pfam" id="PF00082">
    <property type="entry name" value="Peptidase_S8"/>
    <property type="match status" value="1"/>
</dbReference>
<dbReference type="CDD" id="cd11303">
    <property type="entry name" value="Dystroglycan_repeat"/>
    <property type="match status" value="2"/>
</dbReference>
<dbReference type="InterPro" id="IPR014755">
    <property type="entry name" value="Cu-Rt/internalin_Ig-like"/>
</dbReference>
<evidence type="ECO:0000256" key="6">
    <source>
        <dbReference type="ARBA" id="ARBA00022801"/>
    </source>
</evidence>
<evidence type="ECO:0000259" key="11">
    <source>
        <dbReference type="PROSITE" id="PS50268"/>
    </source>
</evidence>
<dbReference type="PROSITE" id="PS51892">
    <property type="entry name" value="SUBTILASE"/>
    <property type="match status" value="1"/>
</dbReference>
<proteinExistence type="inferred from homology"/>
<evidence type="ECO:0000313" key="12">
    <source>
        <dbReference type="EMBL" id="PAX51879.1"/>
    </source>
</evidence>
<dbReference type="Gene3D" id="3.40.50.200">
    <property type="entry name" value="Peptidase S8/S53 domain"/>
    <property type="match status" value="1"/>
</dbReference>
<dbReference type="GO" id="GO:0007156">
    <property type="term" value="P:homophilic cell adhesion via plasma membrane adhesion molecules"/>
    <property type="evidence" value="ECO:0007669"/>
    <property type="project" value="InterPro"/>
</dbReference>
<dbReference type="InterPro" id="IPR032812">
    <property type="entry name" value="SbsA_Ig"/>
</dbReference>
<feature type="active site" description="Charge relay system" evidence="8">
    <location>
        <position position="713"/>
    </location>
</feature>
<comment type="caution">
    <text evidence="12">The sequence shown here is derived from an EMBL/GenBank/DDBJ whole genome shotgun (WGS) entry which is preliminary data.</text>
</comment>
<evidence type="ECO:0000256" key="1">
    <source>
        <dbReference type="ARBA" id="ARBA00004613"/>
    </source>
</evidence>
<comment type="similarity">
    <text evidence="2 8 9">Belongs to the peptidase S8 family.</text>
</comment>
<protein>
    <recommendedName>
        <fullName evidence="11">Cadherin domain-containing protein</fullName>
    </recommendedName>
</protein>
<gene>
    <name evidence="12" type="ORF">CK510_22380</name>
</gene>
<dbReference type="Proteomes" id="UP000218238">
    <property type="component" value="Unassembled WGS sequence"/>
</dbReference>
<evidence type="ECO:0000256" key="10">
    <source>
        <dbReference type="SAM" id="MobiDB-lite"/>
    </source>
</evidence>
<dbReference type="SUPFAM" id="SSF52743">
    <property type="entry name" value="Subtilisin-like"/>
    <property type="match status" value="1"/>
</dbReference>
<dbReference type="PROSITE" id="PS00136">
    <property type="entry name" value="SUBTILASE_ASP"/>
    <property type="match status" value="1"/>
</dbReference>
<dbReference type="PROSITE" id="PS00330">
    <property type="entry name" value="HEMOLYSIN_CALCIUM"/>
    <property type="match status" value="3"/>
</dbReference>
<feature type="region of interest" description="Disordered" evidence="10">
    <location>
        <begin position="1371"/>
        <end position="1397"/>
    </location>
</feature>
<keyword evidence="13" id="KW-1185">Reference proteome</keyword>
<organism evidence="12 13">
    <name type="scientific">Brunnivagina elsteri CCALA 953</name>
    <dbReference type="NCBI Taxonomy" id="987040"/>
    <lineage>
        <taxon>Bacteria</taxon>
        <taxon>Bacillati</taxon>
        <taxon>Cyanobacteriota</taxon>
        <taxon>Cyanophyceae</taxon>
        <taxon>Nostocales</taxon>
        <taxon>Calotrichaceae</taxon>
        <taxon>Brunnivagina</taxon>
    </lineage>
</organism>
<dbReference type="InterPro" id="IPR006644">
    <property type="entry name" value="Cadg"/>
</dbReference>
<dbReference type="GO" id="GO:0005576">
    <property type="term" value="C:extracellular region"/>
    <property type="evidence" value="ECO:0007669"/>
    <property type="project" value="UniProtKB-SubCell"/>
</dbReference>
<dbReference type="Pfam" id="PF00353">
    <property type="entry name" value="HemolysinCabind"/>
    <property type="match status" value="2"/>
</dbReference>
<dbReference type="Pfam" id="PF05345">
    <property type="entry name" value="He_PIG"/>
    <property type="match status" value="3"/>
</dbReference>
<dbReference type="SUPFAM" id="SSF117074">
    <property type="entry name" value="Hypothetical protein PA1324"/>
    <property type="match status" value="1"/>
</dbReference>
<keyword evidence="3" id="KW-0964">Secreted</keyword>
<keyword evidence="6 8" id="KW-0378">Hydrolase</keyword>
<feature type="active site" description="Charge relay system" evidence="8">
    <location>
        <position position="934"/>
    </location>
</feature>
<comment type="subcellular location">
    <subcellularLocation>
        <location evidence="1">Secreted</location>
    </subcellularLocation>
</comment>
<dbReference type="InterPro" id="IPR023827">
    <property type="entry name" value="Peptidase_S8_Asp-AS"/>
</dbReference>
<dbReference type="EMBL" id="NTFS01000317">
    <property type="protein sequence ID" value="PAX51879.1"/>
    <property type="molecule type" value="Genomic_DNA"/>
</dbReference>
<dbReference type="Pfam" id="PF13205">
    <property type="entry name" value="Big_5"/>
    <property type="match status" value="2"/>
</dbReference>
<dbReference type="InterPro" id="IPR036852">
    <property type="entry name" value="Peptidase_S8/S53_dom_sf"/>
</dbReference>
<dbReference type="PANTHER" id="PTHR21559">
    <property type="entry name" value="DYSTROGLYCAN-RELATED"/>
    <property type="match status" value="1"/>
</dbReference>
<dbReference type="Gene3D" id="2.60.40.10">
    <property type="entry name" value="Immunoglobulins"/>
    <property type="match status" value="5"/>
</dbReference>
<keyword evidence="4 8" id="KW-0645">Protease</keyword>
<dbReference type="InterPro" id="IPR000209">
    <property type="entry name" value="Peptidase_S8/S53_dom"/>
</dbReference>
<evidence type="ECO:0000256" key="8">
    <source>
        <dbReference type="PROSITE-ProRule" id="PRU01240"/>
    </source>
</evidence>
<feature type="compositionally biased region" description="Low complexity" evidence="10">
    <location>
        <begin position="1009"/>
        <end position="1027"/>
    </location>
</feature>
<evidence type="ECO:0000256" key="5">
    <source>
        <dbReference type="ARBA" id="ARBA00022729"/>
    </source>
</evidence>
<evidence type="ECO:0000256" key="3">
    <source>
        <dbReference type="ARBA" id="ARBA00022525"/>
    </source>
</evidence>
<dbReference type="InterPro" id="IPR033764">
    <property type="entry name" value="Sdr_B"/>
</dbReference>
<dbReference type="InterPro" id="IPR002126">
    <property type="entry name" value="Cadherin-like_dom"/>
</dbReference>
<dbReference type="Gene3D" id="2.60.40.1220">
    <property type="match status" value="1"/>
</dbReference>